<reference evidence="1" key="2">
    <citation type="submission" date="2023-01" db="EMBL/GenBank/DDBJ databases">
        <authorList>
            <person name="Sun Q."/>
            <person name="Evtushenko L."/>
        </authorList>
    </citation>
    <scope>NUCLEOTIDE SEQUENCE</scope>
    <source>
        <strain evidence="1">VKM Ac-1020</strain>
    </source>
</reference>
<evidence type="ECO:0000313" key="1">
    <source>
        <dbReference type="EMBL" id="GLJ62679.1"/>
    </source>
</evidence>
<dbReference type="AlphaFoldDB" id="A0A9W6LXB5"/>
<keyword evidence="2" id="KW-1185">Reference proteome</keyword>
<dbReference type="EMBL" id="BSEJ01000016">
    <property type="protein sequence ID" value="GLJ62679.1"/>
    <property type="molecule type" value="Genomic_DNA"/>
</dbReference>
<comment type="caution">
    <text evidence="1">The sequence shown here is derived from an EMBL/GenBank/DDBJ whole genome shotgun (WGS) entry which is preliminary data.</text>
</comment>
<dbReference type="InterPro" id="IPR004260">
    <property type="entry name" value="Pyr-dimer_DNA_glycosylase"/>
</dbReference>
<dbReference type="GO" id="GO:0016829">
    <property type="term" value="F:lyase activity"/>
    <property type="evidence" value="ECO:0007669"/>
    <property type="project" value="UniProtKB-KW"/>
</dbReference>
<dbReference type="Proteomes" id="UP001142462">
    <property type="component" value="Unassembled WGS sequence"/>
</dbReference>
<name>A0A9W6LXB5_9MICO</name>
<organism evidence="1 2">
    <name type="scientific">Microbacterium barkeri</name>
    <dbReference type="NCBI Taxonomy" id="33917"/>
    <lineage>
        <taxon>Bacteria</taxon>
        <taxon>Bacillati</taxon>
        <taxon>Actinomycetota</taxon>
        <taxon>Actinomycetes</taxon>
        <taxon>Micrococcales</taxon>
        <taxon>Microbacteriaceae</taxon>
        <taxon>Microbacterium</taxon>
    </lineage>
</organism>
<dbReference type="Pfam" id="PF03013">
    <property type="entry name" value="Pyr_excise"/>
    <property type="match status" value="1"/>
</dbReference>
<proteinExistence type="predicted"/>
<accession>A0A9W6LXB5</accession>
<dbReference type="RefSeq" id="WP_271174370.1">
    <property type="nucleotide sequence ID" value="NZ_BSEJ01000016.1"/>
</dbReference>
<evidence type="ECO:0000313" key="2">
    <source>
        <dbReference type="Proteomes" id="UP001142462"/>
    </source>
</evidence>
<protein>
    <submittedName>
        <fullName evidence="1">Pyrimidine dimer DNA glycosylase /DNA-(Apurinic or apyrimidinic site) lyase</fullName>
    </submittedName>
</protein>
<sequence>MRLWTLHPSLLDRQGLTAVWREGLLAQAVLLGRTKGYTAHPQLDRFRVHADPEAAIGAYLAGVQEEATRRGYRYDAERIAVPPHGEVEAIPATAGQLEFEWGHLLRKLAIRSPALHEAHAARLTRDSHPLFVIVPGDVEPWERGRE</sequence>
<gene>
    <name evidence="1" type="ORF">GCM10017576_28100</name>
</gene>
<keyword evidence="1" id="KW-0456">Lyase</keyword>
<reference evidence="1" key="1">
    <citation type="journal article" date="2014" name="Int. J. Syst. Evol. Microbiol.">
        <title>Complete genome sequence of Corynebacterium casei LMG S-19264T (=DSM 44701T), isolated from a smear-ripened cheese.</title>
        <authorList>
            <consortium name="US DOE Joint Genome Institute (JGI-PGF)"/>
            <person name="Walter F."/>
            <person name="Albersmeier A."/>
            <person name="Kalinowski J."/>
            <person name="Ruckert C."/>
        </authorList>
    </citation>
    <scope>NUCLEOTIDE SEQUENCE</scope>
    <source>
        <strain evidence="1">VKM Ac-1020</strain>
    </source>
</reference>